<gene>
    <name evidence="7" type="ORF">ALC62_04954</name>
</gene>
<feature type="domain" description="LRRCT" evidence="6">
    <location>
        <begin position="932"/>
        <end position="974"/>
    </location>
</feature>
<evidence type="ECO:0000313" key="8">
    <source>
        <dbReference type="Proteomes" id="UP000078542"/>
    </source>
</evidence>
<dbReference type="InterPro" id="IPR001611">
    <property type="entry name" value="Leu-rich_rpt"/>
</dbReference>
<keyword evidence="3" id="KW-0677">Repeat</keyword>
<dbReference type="InterPro" id="IPR003591">
    <property type="entry name" value="Leu-rich_rpt_typical-subtyp"/>
</dbReference>
<feature type="signal peptide" evidence="5">
    <location>
        <begin position="1"/>
        <end position="26"/>
    </location>
</feature>
<feature type="chain" id="PRO_5008270192" evidence="5">
    <location>
        <begin position="27"/>
        <end position="1594"/>
    </location>
</feature>
<keyword evidence="1" id="KW-0433">Leucine-rich repeat</keyword>
<evidence type="ECO:0000313" key="7">
    <source>
        <dbReference type="EMBL" id="KYN04189.1"/>
    </source>
</evidence>
<evidence type="ECO:0000259" key="6">
    <source>
        <dbReference type="SMART" id="SM00082"/>
    </source>
</evidence>
<protein>
    <submittedName>
        <fullName evidence="7">Insulin-like growth factor-binding protein complex acid labile subunit</fullName>
    </submittedName>
</protein>
<dbReference type="GO" id="GO:0071944">
    <property type="term" value="C:cell periphery"/>
    <property type="evidence" value="ECO:0007669"/>
    <property type="project" value="UniProtKB-ARBA"/>
</dbReference>
<dbReference type="EMBL" id="KQ977279">
    <property type="protein sequence ID" value="KYN04189.1"/>
    <property type="molecule type" value="Genomic_DNA"/>
</dbReference>
<feature type="compositionally biased region" description="Polar residues" evidence="4">
    <location>
        <begin position="1069"/>
        <end position="1079"/>
    </location>
</feature>
<dbReference type="Pfam" id="PF00560">
    <property type="entry name" value="LRR_1"/>
    <property type="match status" value="1"/>
</dbReference>
<dbReference type="PROSITE" id="PS51450">
    <property type="entry name" value="LRR"/>
    <property type="match status" value="4"/>
</dbReference>
<reference evidence="7 8" key="1">
    <citation type="submission" date="2016-03" db="EMBL/GenBank/DDBJ databases">
        <title>Cyphomyrmex costatus WGS genome.</title>
        <authorList>
            <person name="Nygaard S."/>
            <person name="Hu H."/>
            <person name="Boomsma J."/>
            <person name="Zhang G."/>
        </authorList>
    </citation>
    <scope>NUCLEOTIDE SEQUENCE [LARGE SCALE GENOMIC DNA]</scope>
    <source>
        <strain evidence="7">MS0001</strain>
        <tissue evidence="7">Whole body</tissue>
    </source>
</reference>
<dbReference type="STRING" id="456900.A0A195CVK3"/>
<keyword evidence="8" id="KW-1185">Reference proteome</keyword>
<feature type="region of interest" description="Disordered" evidence="4">
    <location>
        <begin position="1382"/>
        <end position="1403"/>
    </location>
</feature>
<dbReference type="SMART" id="SM00082">
    <property type="entry name" value="LRRCT"/>
    <property type="match status" value="1"/>
</dbReference>
<dbReference type="InterPro" id="IPR000483">
    <property type="entry name" value="Cys-rich_flank_reg_C"/>
</dbReference>
<dbReference type="Gene3D" id="3.80.10.10">
    <property type="entry name" value="Ribonuclease Inhibitor"/>
    <property type="match status" value="6"/>
</dbReference>
<dbReference type="SMART" id="SM00369">
    <property type="entry name" value="LRR_TYP"/>
    <property type="match status" value="28"/>
</dbReference>
<dbReference type="PANTHER" id="PTHR24366">
    <property type="entry name" value="IG(IMMUNOGLOBULIN) AND LRR(LEUCINE RICH REPEAT) DOMAINS"/>
    <property type="match status" value="1"/>
</dbReference>
<organism evidence="7 8">
    <name type="scientific">Cyphomyrmex costatus</name>
    <dbReference type="NCBI Taxonomy" id="456900"/>
    <lineage>
        <taxon>Eukaryota</taxon>
        <taxon>Metazoa</taxon>
        <taxon>Ecdysozoa</taxon>
        <taxon>Arthropoda</taxon>
        <taxon>Hexapoda</taxon>
        <taxon>Insecta</taxon>
        <taxon>Pterygota</taxon>
        <taxon>Neoptera</taxon>
        <taxon>Endopterygota</taxon>
        <taxon>Hymenoptera</taxon>
        <taxon>Apocrita</taxon>
        <taxon>Aculeata</taxon>
        <taxon>Formicoidea</taxon>
        <taxon>Formicidae</taxon>
        <taxon>Myrmicinae</taxon>
        <taxon>Cyphomyrmex</taxon>
    </lineage>
</organism>
<dbReference type="InterPro" id="IPR032675">
    <property type="entry name" value="LRR_dom_sf"/>
</dbReference>
<feature type="region of interest" description="Disordered" evidence="4">
    <location>
        <begin position="1118"/>
        <end position="1158"/>
    </location>
</feature>
<dbReference type="FunFam" id="3.80.10.10:FF:001164">
    <property type="entry name" value="GH01279p"/>
    <property type="match status" value="2"/>
</dbReference>
<dbReference type="PANTHER" id="PTHR24366:SF96">
    <property type="entry name" value="LEUCINE RICH REPEAT CONTAINING 53"/>
    <property type="match status" value="1"/>
</dbReference>
<evidence type="ECO:0000256" key="1">
    <source>
        <dbReference type="ARBA" id="ARBA00022614"/>
    </source>
</evidence>
<sequence>MVRSSQGGGLLIIGWLLALRFISASAQLDPDYGCPLQERILPCRCSTRDMEIQIWQCSHSELPKVLEGLQAVSHYMDRPVDELILENNNLPSLPGKVFATLRVLRLMLRNNRLERVSSGWLEGLHDSLLELFIVEPDLRSLPVDSLENLQGVEAVTLQSRVMKRLPRFSGLPKLRYLQINSPALLELVPRNFRDIPNLEQLHVLGSPRLTRLEAGLLRSLPRLELINITDSGIHWIHPRAMINLSELKEISLVGNAIIDAGMVGRACMDLPSLSVIRLDRNRINRLGEGSFVDLSVLSRLYLSRNHITEIFAGAFQGVPALKSMDLNHNLIYRIHPEFFPQRIGNALEEIWLINNDLSHVAEIRSVLEALPRLKFLDASHNQLEEIPFGALRGHPTLERLHLNHNRLAFLQRETFTAMPALRELRLKNNSLSNLLETPFWNLPALKGLDLSENYFRHIEPRLFTNLPNLRRLDLSGNAIGLIEPESFLGTPALEHINVSGNALSVVHPLTFRHLTNLYELDIGLNRMLEVVPGLPKDIEHLHMQKNRIITLPTVSSQDLALPALRSLDLSSNGIDRIPSGILADLPNLKKLNLGYNTLRLLDDGVFDGLMGLEQLDLRCNRLVTLHGRSFRPLKSLMDVNLRGNRVEVLRPDIFQENTRLQRIDLSRNNLAQIPHATFTNTRDLRELYASHNTLTELPGSLHGLTALRVLDLSFNKLNILSPETLSSLSSLLELKLVRNHIRELREGAFDGLPRLSLIDLENNDLRVIERNAIRALPELQAIRLGMNRLQSIPSGAFTELPLLQSTELQENLIQEIASNAFINVPHLLFLNLSHNHLSDLEYVGLESLHSLEVLDLSYNRLSKVSSNSLAAMEWLVELKMDNNRICAVHGSPFDDMPRLRVLSLRSNRMTAVSENTFKRLRSNIAVLDIDGNPLSCSCGMLWLRGWLQQASTEGPRCADGSLFKELRLSRQDCQRERYVEPIHPGCEAEMINVATPSVSSSAFGITETIPLWMNLKDSSTQKPSVSQDSDYLYQYIDYQDTNESDTSTLLPIVSTISVPTQTVKIIHPSSQKPQVQKNATLPVKKNPIPPSPSSSGFTFFGLPLPNLNFNLWGHSARKAERKESSLESSSPSDRPGRGRYRSFPPTEPEIHRGGFVPLPRGQSGFVPIVDPRLTYEKHMKHENTSRLNVSNTSVQERSVLRKSGNSTVNKVEKIVPRTGKPRTSFREREEPPTTSTFIQSTSFDLNIPNTVKNNAPIIVEEDSSQEAHETSVSTEIYDGESLEVNTENVKFIEKPQMEVANRIVWTTPKSVITEANKVTTTKETVTAAVEVTPSKEDGSKDWNLEIFIHENDPTVLNSTIDSHEKPDNLDVVTEMDTEPISHFSAPITSSTSNPRPKKTTVTSRGTEASALSALLVPGGQVPSSGSVINLRPLGRSTITKVASPYISYSTEQSREKLKSIAGTVQRSEINETTTESQNDMFVNDEVKVINDNPFNWYFQHYNDTNLEPYVGIAYSSAAKIDTYRCVMITIFCKNVLILNFLIYLLHHSLHSKVPTVVSLISRNKCSTPTSSASSAPISLGICSNVLEVGEPSYK</sequence>
<dbReference type="Proteomes" id="UP000078542">
    <property type="component" value="Unassembled WGS sequence"/>
</dbReference>
<evidence type="ECO:0000256" key="4">
    <source>
        <dbReference type="SAM" id="MobiDB-lite"/>
    </source>
</evidence>
<evidence type="ECO:0000256" key="2">
    <source>
        <dbReference type="ARBA" id="ARBA00022729"/>
    </source>
</evidence>
<evidence type="ECO:0000256" key="5">
    <source>
        <dbReference type="SAM" id="SignalP"/>
    </source>
</evidence>
<proteinExistence type="predicted"/>
<evidence type="ECO:0000256" key="3">
    <source>
        <dbReference type="ARBA" id="ARBA00022737"/>
    </source>
</evidence>
<accession>A0A195CVK3</accession>
<dbReference type="PRINTS" id="PR00019">
    <property type="entry name" value="LEURICHRPT"/>
</dbReference>
<dbReference type="SMART" id="SM00364">
    <property type="entry name" value="LRR_BAC"/>
    <property type="match status" value="9"/>
</dbReference>
<dbReference type="SUPFAM" id="SSF52058">
    <property type="entry name" value="L domain-like"/>
    <property type="match status" value="3"/>
</dbReference>
<feature type="compositionally biased region" description="Polar residues" evidence="4">
    <location>
        <begin position="1386"/>
        <end position="1403"/>
    </location>
</feature>
<keyword evidence="2 5" id="KW-0732">Signal</keyword>
<dbReference type="Pfam" id="PF13855">
    <property type="entry name" value="LRR_8"/>
    <property type="match status" value="6"/>
</dbReference>
<feature type="region of interest" description="Disordered" evidence="4">
    <location>
        <begin position="1069"/>
        <end position="1088"/>
    </location>
</feature>
<name>A0A195CVK3_9HYME</name>
<dbReference type="SMART" id="SM00365">
    <property type="entry name" value="LRR_SD22"/>
    <property type="match status" value="7"/>
</dbReference>